<dbReference type="GO" id="GO:0019684">
    <property type="term" value="P:photosynthesis, light reaction"/>
    <property type="evidence" value="ECO:0007669"/>
    <property type="project" value="InterPro"/>
</dbReference>
<dbReference type="AlphaFoldDB" id="A0A7Y9I9N7"/>
<dbReference type="EMBL" id="JACCBU010000001">
    <property type="protein sequence ID" value="NYE72911.1"/>
    <property type="molecule type" value="Genomic_DNA"/>
</dbReference>
<evidence type="ECO:0000313" key="3">
    <source>
        <dbReference type="Proteomes" id="UP000569914"/>
    </source>
</evidence>
<dbReference type="Proteomes" id="UP000569914">
    <property type="component" value="Unassembled WGS sequence"/>
</dbReference>
<dbReference type="PANTHER" id="PTHR36505">
    <property type="entry name" value="BLR1072 PROTEIN"/>
    <property type="match status" value="1"/>
</dbReference>
<dbReference type="Pfam" id="PF05239">
    <property type="entry name" value="PRC"/>
    <property type="match status" value="1"/>
</dbReference>
<dbReference type="SUPFAM" id="SSF50346">
    <property type="entry name" value="PRC-barrel domain"/>
    <property type="match status" value="1"/>
</dbReference>
<gene>
    <name evidence="2" type="ORF">BKA15_004240</name>
</gene>
<dbReference type="InterPro" id="IPR014747">
    <property type="entry name" value="Bac_photo_RC_H_C"/>
</dbReference>
<dbReference type="Gene3D" id="3.90.50.10">
    <property type="entry name" value="Photosynthetic Reaction Center, subunit H, domain 2"/>
    <property type="match status" value="1"/>
</dbReference>
<feature type="domain" description="PRC-barrel" evidence="1">
    <location>
        <begin position="26"/>
        <end position="96"/>
    </location>
</feature>
<evidence type="ECO:0000259" key="1">
    <source>
        <dbReference type="Pfam" id="PF05239"/>
    </source>
</evidence>
<protein>
    <submittedName>
        <fullName evidence="2">Sporulation protein YlmC with PRC-barrel domain</fullName>
    </submittedName>
</protein>
<dbReference type="PANTHER" id="PTHR36505:SF1">
    <property type="entry name" value="BLR1072 PROTEIN"/>
    <property type="match status" value="1"/>
</dbReference>
<reference evidence="2 3" key="1">
    <citation type="submission" date="2020-07" db="EMBL/GenBank/DDBJ databases">
        <title>Sequencing the genomes of 1000 actinobacteria strains.</title>
        <authorList>
            <person name="Klenk H.-P."/>
        </authorList>
    </citation>
    <scope>NUCLEOTIDE SEQUENCE [LARGE SCALE GENOMIC DNA]</scope>
    <source>
        <strain evidence="2 3">DSM 22083</strain>
    </source>
</reference>
<keyword evidence="3" id="KW-1185">Reference proteome</keyword>
<proteinExistence type="predicted"/>
<evidence type="ECO:0000313" key="2">
    <source>
        <dbReference type="EMBL" id="NYE72911.1"/>
    </source>
</evidence>
<dbReference type="RefSeq" id="WP_218871503.1">
    <property type="nucleotide sequence ID" value="NZ_JACCBU010000001.1"/>
</dbReference>
<accession>A0A7Y9I9N7</accession>
<dbReference type="GO" id="GO:0030077">
    <property type="term" value="C:plasma membrane light-harvesting complex"/>
    <property type="evidence" value="ECO:0007669"/>
    <property type="project" value="InterPro"/>
</dbReference>
<sequence>MMENAHSATLVRLKDTDLVVGDDQVDVRGMDVVDRSGAEVGDVDGLLVDEAERKVRFLQVGSGGFLGLGEKKQLIPVEAIVEVGDGRVKIDQDREQVAGAPVYDPDLVPAPQPDYYEGVYGYYGYAPFWTPGYTYQGYPRQI</sequence>
<comment type="caution">
    <text evidence="2">The sequence shown here is derived from an EMBL/GenBank/DDBJ whole genome shotgun (WGS) entry which is preliminary data.</text>
</comment>
<organism evidence="2 3">
    <name type="scientific">Microlunatus parietis</name>
    <dbReference type="NCBI Taxonomy" id="682979"/>
    <lineage>
        <taxon>Bacteria</taxon>
        <taxon>Bacillati</taxon>
        <taxon>Actinomycetota</taxon>
        <taxon>Actinomycetes</taxon>
        <taxon>Propionibacteriales</taxon>
        <taxon>Propionibacteriaceae</taxon>
        <taxon>Microlunatus</taxon>
    </lineage>
</organism>
<dbReference type="InterPro" id="IPR027275">
    <property type="entry name" value="PRC-brl_dom"/>
</dbReference>
<name>A0A7Y9I9N7_9ACTN</name>
<dbReference type="InterPro" id="IPR011033">
    <property type="entry name" value="PRC_barrel-like_sf"/>
</dbReference>